<evidence type="ECO:0000313" key="2">
    <source>
        <dbReference type="Proteomes" id="UP001596083"/>
    </source>
</evidence>
<sequence>MTAIAVTGHMDLTDSTVELVWSALRELIRQHADGQLVGISCLARGADSLFADLILEASGRLVVLLPSSDYRQAKVKPDHAPLFDRLVEAAAEVVLMPYETANREAYEAANQALLKRAERVVAVWDGRPSSGRGGTADVVAQARVAGLPVDVVWPDGASRRR</sequence>
<dbReference type="SUPFAM" id="SSF102405">
    <property type="entry name" value="MCP/YpsA-like"/>
    <property type="match status" value="1"/>
</dbReference>
<dbReference type="Gene3D" id="3.40.50.450">
    <property type="match status" value="1"/>
</dbReference>
<dbReference type="InterPro" id="IPR010697">
    <property type="entry name" value="YspA"/>
</dbReference>
<gene>
    <name evidence="1" type="ORF">ACFP1Z_00650</name>
</gene>
<keyword evidence="2" id="KW-1185">Reference proteome</keyword>
<dbReference type="PANTHER" id="PTHR38440">
    <property type="entry name" value="UPF0398 PROTEIN YPSA"/>
    <property type="match status" value="1"/>
</dbReference>
<dbReference type="EMBL" id="JBHSPB010000001">
    <property type="protein sequence ID" value="MFC5718688.1"/>
    <property type="molecule type" value="Genomic_DNA"/>
</dbReference>
<reference evidence="2" key="1">
    <citation type="journal article" date="2019" name="Int. J. Syst. Evol. Microbiol.">
        <title>The Global Catalogue of Microorganisms (GCM) 10K type strain sequencing project: providing services to taxonomists for standard genome sequencing and annotation.</title>
        <authorList>
            <consortium name="The Broad Institute Genomics Platform"/>
            <consortium name="The Broad Institute Genome Sequencing Center for Infectious Disease"/>
            <person name="Wu L."/>
            <person name="Ma J."/>
        </authorList>
    </citation>
    <scope>NUCLEOTIDE SEQUENCE [LARGE SCALE GENOMIC DNA]</scope>
    <source>
        <strain evidence="2">CGMCC 4.7304</strain>
    </source>
</reference>
<comment type="caution">
    <text evidence="1">The sequence shown here is derived from an EMBL/GenBank/DDBJ whole genome shotgun (WGS) entry which is preliminary data.</text>
</comment>
<organism evidence="1 2">
    <name type="scientific">Streptomyces gamaensis</name>
    <dbReference type="NCBI Taxonomy" id="1763542"/>
    <lineage>
        <taxon>Bacteria</taxon>
        <taxon>Bacillati</taxon>
        <taxon>Actinomycetota</taxon>
        <taxon>Actinomycetes</taxon>
        <taxon>Kitasatosporales</taxon>
        <taxon>Streptomycetaceae</taxon>
        <taxon>Streptomyces</taxon>
    </lineage>
</organism>
<dbReference type="RefSeq" id="WP_390313653.1">
    <property type="nucleotide sequence ID" value="NZ_JBHSPB010000001.1"/>
</dbReference>
<protein>
    <recommendedName>
        <fullName evidence="3">DUF1273 family protein</fullName>
    </recommendedName>
</protein>
<name>A0ABW0YTB5_9ACTN</name>
<accession>A0ABW0YTB5</accession>
<evidence type="ECO:0008006" key="3">
    <source>
        <dbReference type="Google" id="ProtNLM"/>
    </source>
</evidence>
<dbReference type="PANTHER" id="PTHR38440:SF1">
    <property type="entry name" value="UPF0398 PROTEIN SPR0331"/>
    <property type="match status" value="1"/>
</dbReference>
<evidence type="ECO:0000313" key="1">
    <source>
        <dbReference type="EMBL" id="MFC5718688.1"/>
    </source>
</evidence>
<proteinExistence type="predicted"/>
<dbReference type="Proteomes" id="UP001596083">
    <property type="component" value="Unassembled WGS sequence"/>
</dbReference>